<evidence type="ECO:0000313" key="2">
    <source>
        <dbReference type="Proteomes" id="UP001472677"/>
    </source>
</evidence>
<dbReference type="Proteomes" id="UP001472677">
    <property type="component" value="Unassembled WGS sequence"/>
</dbReference>
<accession>A0ABR2BHU5</accession>
<name>A0ABR2BHU5_9ROSI</name>
<comment type="caution">
    <text evidence="1">The sequence shown here is derived from an EMBL/GenBank/DDBJ whole genome shotgun (WGS) entry which is preliminary data.</text>
</comment>
<organism evidence="1 2">
    <name type="scientific">Hibiscus sabdariffa</name>
    <name type="common">roselle</name>
    <dbReference type="NCBI Taxonomy" id="183260"/>
    <lineage>
        <taxon>Eukaryota</taxon>
        <taxon>Viridiplantae</taxon>
        <taxon>Streptophyta</taxon>
        <taxon>Embryophyta</taxon>
        <taxon>Tracheophyta</taxon>
        <taxon>Spermatophyta</taxon>
        <taxon>Magnoliopsida</taxon>
        <taxon>eudicotyledons</taxon>
        <taxon>Gunneridae</taxon>
        <taxon>Pentapetalae</taxon>
        <taxon>rosids</taxon>
        <taxon>malvids</taxon>
        <taxon>Malvales</taxon>
        <taxon>Malvaceae</taxon>
        <taxon>Malvoideae</taxon>
        <taxon>Hibiscus</taxon>
    </lineage>
</organism>
<evidence type="ECO:0000313" key="1">
    <source>
        <dbReference type="EMBL" id="KAK8506689.1"/>
    </source>
</evidence>
<sequence length="294" mass="34565">MNRPFRFISAWQEHDRFAEFLQSTWNGFDPLCANLERFQTQVVTWNSEVFGHIGRRKHCILARLRGIDKALFRRHYDFLVELGVQLRSKLEQILKHEEEFWRQKACIQCYSQGEQNTKFFQAHVKERWRHNYISALRREDDSWAATPVELKNIALNFYRDLFTSRRNIIADCPTQGRFPQQLRFGRDSRRWDLIFGSTCWYLWLYQNGKVYGTDGIKTWSVLAKVRGWYEEHATGLLLSNRRVLAAAASGFSGSASYHSMRHGQTHWCPPPEGWTNETGKLFEVGRGGTGHNQV</sequence>
<keyword evidence="2" id="KW-1185">Reference proteome</keyword>
<protein>
    <submittedName>
        <fullName evidence="1">Uncharacterized protein</fullName>
    </submittedName>
</protein>
<reference evidence="1 2" key="1">
    <citation type="journal article" date="2024" name="G3 (Bethesda)">
        <title>Genome assembly of Hibiscus sabdariffa L. provides insights into metabolisms of medicinal natural products.</title>
        <authorList>
            <person name="Kim T."/>
        </authorList>
    </citation>
    <scope>NUCLEOTIDE SEQUENCE [LARGE SCALE GENOMIC DNA]</scope>
    <source>
        <strain evidence="1">TK-2024</strain>
        <tissue evidence="1">Old leaves</tissue>
    </source>
</reference>
<dbReference type="EMBL" id="JBBPBM010000115">
    <property type="protein sequence ID" value="KAK8506689.1"/>
    <property type="molecule type" value="Genomic_DNA"/>
</dbReference>
<proteinExistence type="predicted"/>
<gene>
    <name evidence="1" type="ORF">V6N12_038507</name>
</gene>